<organism evidence="1 2">
    <name type="scientific">Lojkania enalia</name>
    <dbReference type="NCBI Taxonomy" id="147567"/>
    <lineage>
        <taxon>Eukaryota</taxon>
        <taxon>Fungi</taxon>
        <taxon>Dikarya</taxon>
        <taxon>Ascomycota</taxon>
        <taxon>Pezizomycotina</taxon>
        <taxon>Dothideomycetes</taxon>
        <taxon>Pleosporomycetidae</taxon>
        <taxon>Pleosporales</taxon>
        <taxon>Pleosporales incertae sedis</taxon>
        <taxon>Lojkania</taxon>
    </lineage>
</organism>
<accession>A0A9P4KAF4</accession>
<protein>
    <submittedName>
        <fullName evidence="1">Uncharacterized protein</fullName>
    </submittedName>
</protein>
<comment type="caution">
    <text evidence="1">The sequence shown here is derived from an EMBL/GenBank/DDBJ whole genome shotgun (WGS) entry which is preliminary data.</text>
</comment>
<gene>
    <name evidence="1" type="ORF">CC78DRAFT_579690</name>
</gene>
<keyword evidence="2" id="KW-1185">Reference proteome</keyword>
<dbReference type="Proteomes" id="UP000800093">
    <property type="component" value="Unassembled WGS sequence"/>
</dbReference>
<proteinExistence type="predicted"/>
<sequence length="120" mass="13787">MLDEIHERILTEIPDDDWIYAREALLWIFAHDELPSDCGFSVTTIFPAVFSDLREYTSDETYSNCVSTLHEICGCVITTLSYENSVEEFEFESLNGLLYDIGVPFLELYPREKGVVFCLA</sequence>
<dbReference type="AlphaFoldDB" id="A0A9P4KAF4"/>
<dbReference type="EMBL" id="ML986611">
    <property type="protein sequence ID" value="KAF2265013.1"/>
    <property type="molecule type" value="Genomic_DNA"/>
</dbReference>
<name>A0A9P4KAF4_9PLEO</name>
<evidence type="ECO:0000313" key="2">
    <source>
        <dbReference type="Proteomes" id="UP000800093"/>
    </source>
</evidence>
<reference evidence="2" key="1">
    <citation type="journal article" date="2020" name="Stud. Mycol.">
        <title>101 Dothideomycetes genomes: A test case for predicting lifestyles and emergence of pathogens.</title>
        <authorList>
            <person name="Haridas S."/>
            <person name="Albert R."/>
            <person name="Binder M."/>
            <person name="Bloem J."/>
            <person name="LaButti K."/>
            <person name="Salamov A."/>
            <person name="Andreopoulos B."/>
            <person name="Baker S."/>
            <person name="Barry K."/>
            <person name="Bills G."/>
            <person name="Bluhm B."/>
            <person name="Cannon C."/>
            <person name="Castanera R."/>
            <person name="Culley D."/>
            <person name="Daum C."/>
            <person name="Ezra D."/>
            <person name="Gonzalez J."/>
            <person name="Henrissat B."/>
            <person name="Kuo A."/>
            <person name="Liang C."/>
            <person name="Lipzen A."/>
            <person name="Lutzoni F."/>
            <person name="Magnuson J."/>
            <person name="Mondo S."/>
            <person name="Nolan M."/>
            <person name="Ohm R."/>
            <person name="Pangilinan J."/>
            <person name="Park H.-J."/>
            <person name="Ramirez L."/>
            <person name="Alfaro M."/>
            <person name="Sun H."/>
            <person name="Tritt A."/>
            <person name="Yoshinaga Y."/>
            <person name="Zwiers L.-H."/>
            <person name="Turgeon B."/>
            <person name="Goodwin S."/>
            <person name="Spatafora J."/>
            <person name="Crous P."/>
            <person name="Grigoriev I."/>
        </authorList>
    </citation>
    <scope>NUCLEOTIDE SEQUENCE [LARGE SCALE GENOMIC DNA]</scope>
    <source>
        <strain evidence="2">CBS 304.66</strain>
    </source>
</reference>
<evidence type="ECO:0000313" key="1">
    <source>
        <dbReference type="EMBL" id="KAF2265013.1"/>
    </source>
</evidence>